<dbReference type="SUPFAM" id="SSF64288">
    <property type="entry name" value="Chorismate lyase-like"/>
    <property type="match status" value="1"/>
</dbReference>
<accession>A0A516SE85</accession>
<dbReference type="KEGG" id="cari:FNU76_08110"/>
<dbReference type="InterPro" id="IPR000524">
    <property type="entry name" value="Tscrpt_reg_HTH_GntR"/>
</dbReference>
<dbReference type="EMBL" id="CP041730">
    <property type="protein sequence ID" value="QDQ26328.1"/>
    <property type="molecule type" value="Genomic_DNA"/>
</dbReference>
<reference evidence="6" key="1">
    <citation type="submission" date="2019-07" db="EMBL/GenBank/DDBJ databases">
        <title>Chitinimonas sp. nov., isolated from Ny-Alesund, arctica soil.</title>
        <authorList>
            <person name="Xu Q."/>
            <person name="Peng F."/>
        </authorList>
    </citation>
    <scope>NUCLEOTIDE SEQUENCE [LARGE SCALE GENOMIC DNA]</scope>
    <source>
        <strain evidence="6">R3-44</strain>
    </source>
</reference>
<evidence type="ECO:0000259" key="4">
    <source>
        <dbReference type="PROSITE" id="PS50949"/>
    </source>
</evidence>
<evidence type="ECO:0000256" key="1">
    <source>
        <dbReference type="ARBA" id="ARBA00023015"/>
    </source>
</evidence>
<dbReference type="SUPFAM" id="SSF46785">
    <property type="entry name" value="Winged helix' DNA-binding domain"/>
    <property type="match status" value="1"/>
</dbReference>
<dbReference type="RefSeq" id="WP_144277727.1">
    <property type="nucleotide sequence ID" value="NZ_CP041730.1"/>
</dbReference>
<dbReference type="PANTHER" id="PTHR44846">
    <property type="entry name" value="MANNOSYL-D-GLYCERATE TRANSPORT/METABOLISM SYSTEM REPRESSOR MNGR-RELATED"/>
    <property type="match status" value="1"/>
</dbReference>
<evidence type="ECO:0000256" key="2">
    <source>
        <dbReference type="ARBA" id="ARBA00023125"/>
    </source>
</evidence>
<feature type="domain" description="HTH gntR-type" evidence="4">
    <location>
        <begin position="20"/>
        <end position="88"/>
    </location>
</feature>
<evidence type="ECO:0000313" key="6">
    <source>
        <dbReference type="Proteomes" id="UP000317550"/>
    </source>
</evidence>
<gene>
    <name evidence="5" type="ORF">FNU76_08110</name>
</gene>
<dbReference type="GO" id="GO:0003677">
    <property type="term" value="F:DNA binding"/>
    <property type="evidence" value="ECO:0007669"/>
    <property type="project" value="UniProtKB-KW"/>
</dbReference>
<dbReference type="AlphaFoldDB" id="A0A516SE85"/>
<dbReference type="Proteomes" id="UP000317550">
    <property type="component" value="Chromosome"/>
</dbReference>
<dbReference type="OrthoDB" id="7363114at2"/>
<dbReference type="SMART" id="SM00345">
    <property type="entry name" value="HTH_GNTR"/>
    <property type="match status" value="1"/>
</dbReference>
<dbReference type="CDD" id="cd07377">
    <property type="entry name" value="WHTH_GntR"/>
    <property type="match status" value="1"/>
</dbReference>
<dbReference type="Pfam" id="PF00392">
    <property type="entry name" value="GntR"/>
    <property type="match status" value="1"/>
</dbReference>
<dbReference type="Pfam" id="PF07702">
    <property type="entry name" value="UTRA"/>
    <property type="match status" value="1"/>
</dbReference>
<keyword evidence="2" id="KW-0238">DNA-binding</keyword>
<keyword evidence="3" id="KW-0804">Transcription</keyword>
<sequence>MDKAREAALLALKPDSDSSTPLYLQVANKLSSAIGTGLWQADEALPSERVLCEMLDISRVTARKAMDMLFEQGLIVRRQGSGTYIAPRLVQPLSRLTSFSEEIRNRGFAPSSRWLSREIGSATQEEVLRLGLSPASNVARLKRLRMADATVMAVETSTLPSRYLPDPTAITDSLYAWLDGHGTSVVRALQHIKAVNASDEIAQLAGIPSGTAMLMITRIGYLDSGLPVELSYSYCRNDYYDFIAELRR</sequence>
<dbReference type="PANTHER" id="PTHR44846:SF1">
    <property type="entry name" value="MANNOSYL-D-GLYCERATE TRANSPORT_METABOLISM SYSTEM REPRESSOR MNGR-RELATED"/>
    <property type="match status" value="1"/>
</dbReference>
<dbReference type="InterPro" id="IPR036388">
    <property type="entry name" value="WH-like_DNA-bd_sf"/>
</dbReference>
<name>A0A516SE85_9NEIS</name>
<dbReference type="InterPro" id="IPR036390">
    <property type="entry name" value="WH_DNA-bd_sf"/>
</dbReference>
<proteinExistence type="predicted"/>
<evidence type="ECO:0000256" key="3">
    <source>
        <dbReference type="ARBA" id="ARBA00023163"/>
    </source>
</evidence>
<keyword evidence="6" id="KW-1185">Reference proteome</keyword>
<evidence type="ECO:0000313" key="5">
    <source>
        <dbReference type="EMBL" id="QDQ26328.1"/>
    </source>
</evidence>
<dbReference type="GO" id="GO:0045892">
    <property type="term" value="P:negative regulation of DNA-templated transcription"/>
    <property type="evidence" value="ECO:0007669"/>
    <property type="project" value="TreeGrafter"/>
</dbReference>
<dbReference type="Gene3D" id="1.10.10.10">
    <property type="entry name" value="Winged helix-like DNA-binding domain superfamily/Winged helix DNA-binding domain"/>
    <property type="match status" value="1"/>
</dbReference>
<dbReference type="PRINTS" id="PR00035">
    <property type="entry name" value="HTHGNTR"/>
</dbReference>
<keyword evidence="1" id="KW-0805">Transcription regulation</keyword>
<dbReference type="InterPro" id="IPR028978">
    <property type="entry name" value="Chorismate_lyase_/UTRA_dom_sf"/>
</dbReference>
<organism evidence="5 6">
    <name type="scientific">Chitinimonas arctica</name>
    <dbReference type="NCBI Taxonomy" id="2594795"/>
    <lineage>
        <taxon>Bacteria</taxon>
        <taxon>Pseudomonadati</taxon>
        <taxon>Pseudomonadota</taxon>
        <taxon>Betaproteobacteria</taxon>
        <taxon>Neisseriales</taxon>
        <taxon>Chitinibacteraceae</taxon>
        <taxon>Chitinimonas</taxon>
    </lineage>
</organism>
<dbReference type="InterPro" id="IPR011663">
    <property type="entry name" value="UTRA"/>
</dbReference>
<dbReference type="GO" id="GO:0003700">
    <property type="term" value="F:DNA-binding transcription factor activity"/>
    <property type="evidence" value="ECO:0007669"/>
    <property type="project" value="InterPro"/>
</dbReference>
<dbReference type="PROSITE" id="PS50949">
    <property type="entry name" value="HTH_GNTR"/>
    <property type="match status" value="1"/>
</dbReference>
<dbReference type="Gene3D" id="3.40.1410.10">
    <property type="entry name" value="Chorismate lyase-like"/>
    <property type="match status" value="1"/>
</dbReference>
<dbReference type="InterPro" id="IPR050679">
    <property type="entry name" value="Bact_HTH_transcr_reg"/>
</dbReference>
<protein>
    <submittedName>
        <fullName evidence="5">GntR family transcriptional regulator</fullName>
    </submittedName>
</protein>
<dbReference type="SMART" id="SM00866">
    <property type="entry name" value="UTRA"/>
    <property type="match status" value="1"/>
</dbReference>